<dbReference type="AlphaFoldDB" id="A0A8S9FEB2"/>
<accession>A0A8S9FEB2</accession>
<sequence>MDLAKPPDRSSSPEKIGGFHDETQAIEGFGKGSEKVGEIKSRDSKHVSRAKGEQKESLKSAGESSTQEVEVRNLDMQIQNGEVEELEEGQMEEKWSQITPGKSSSPRLKETTFEQVKTASRFSVLSDLEETEKPEMVQSMNIAMENQNEDVEEKVIESPKLHNEMNVIEVGKKGEKEGIKEDGEHRVEKGESSTLRPSIPRSSKTNHRIIPTKAILRAISKTILGFDEDGSGEAAGPIKLTGEGWGFSGLDSGGRGIGKGI</sequence>
<feature type="compositionally biased region" description="Polar residues" evidence="1">
    <location>
        <begin position="192"/>
        <end position="203"/>
    </location>
</feature>
<evidence type="ECO:0000256" key="1">
    <source>
        <dbReference type="SAM" id="MobiDB-lite"/>
    </source>
</evidence>
<feature type="compositionally biased region" description="Basic and acidic residues" evidence="1">
    <location>
        <begin position="153"/>
        <end position="163"/>
    </location>
</feature>
<feature type="region of interest" description="Disordered" evidence="1">
    <location>
        <begin position="85"/>
        <end position="111"/>
    </location>
</feature>
<protein>
    <submittedName>
        <fullName evidence="2">Uncharacterized protein</fullName>
    </submittedName>
</protein>
<gene>
    <name evidence="2" type="ORF">F2Q70_00029416</name>
</gene>
<proteinExistence type="predicted"/>
<feature type="compositionally biased region" description="Polar residues" evidence="1">
    <location>
        <begin position="96"/>
        <end position="106"/>
    </location>
</feature>
<organism evidence="2">
    <name type="scientific">Brassica cretica</name>
    <name type="common">Mustard</name>
    <dbReference type="NCBI Taxonomy" id="69181"/>
    <lineage>
        <taxon>Eukaryota</taxon>
        <taxon>Viridiplantae</taxon>
        <taxon>Streptophyta</taxon>
        <taxon>Embryophyta</taxon>
        <taxon>Tracheophyta</taxon>
        <taxon>Spermatophyta</taxon>
        <taxon>Magnoliopsida</taxon>
        <taxon>eudicotyledons</taxon>
        <taxon>Gunneridae</taxon>
        <taxon>Pentapetalae</taxon>
        <taxon>rosids</taxon>
        <taxon>malvids</taxon>
        <taxon>Brassicales</taxon>
        <taxon>Brassicaceae</taxon>
        <taxon>Brassiceae</taxon>
        <taxon>Brassica</taxon>
    </lineage>
</organism>
<feature type="region of interest" description="Disordered" evidence="1">
    <location>
        <begin position="151"/>
        <end position="205"/>
    </location>
</feature>
<feature type="region of interest" description="Disordered" evidence="1">
    <location>
        <begin position="1"/>
        <end position="69"/>
    </location>
</feature>
<feature type="compositionally biased region" description="Basic and acidic residues" evidence="1">
    <location>
        <begin position="32"/>
        <end position="58"/>
    </location>
</feature>
<feature type="compositionally biased region" description="Basic and acidic residues" evidence="1">
    <location>
        <begin position="170"/>
        <end position="191"/>
    </location>
</feature>
<name>A0A8S9FEB2_BRACR</name>
<comment type="caution">
    <text evidence="2">The sequence shown here is derived from an EMBL/GenBank/DDBJ whole genome shotgun (WGS) entry which is preliminary data.</text>
</comment>
<dbReference type="EMBL" id="QGKY02002305">
    <property type="protein sequence ID" value="KAF2530458.1"/>
    <property type="molecule type" value="Genomic_DNA"/>
</dbReference>
<evidence type="ECO:0000313" key="2">
    <source>
        <dbReference type="EMBL" id="KAF2530458.1"/>
    </source>
</evidence>
<feature type="compositionally biased region" description="Basic and acidic residues" evidence="1">
    <location>
        <begin position="1"/>
        <end position="23"/>
    </location>
</feature>
<reference evidence="2" key="1">
    <citation type="submission" date="2019-12" db="EMBL/GenBank/DDBJ databases">
        <title>Genome sequencing and annotation of Brassica cretica.</title>
        <authorList>
            <person name="Studholme D.J."/>
            <person name="Sarris P.F."/>
        </authorList>
    </citation>
    <scope>NUCLEOTIDE SEQUENCE</scope>
    <source>
        <strain evidence="2">PFS-102/07</strain>
        <tissue evidence="2">Leaf</tissue>
    </source>
</reference>